<accession>K1QAV6</accession>
<protein>
    <submittedName>
        <fullName evidence="4">Complement C1q-like protein 2</fullName>
    </submittedName>
</protein>
<organism evidence="4">
    <name type="scientific">Magallana gigas</name>
    <name type="common">Pacific oyster</name>
    <name type="synonym">Crassostrea gigas</name>
    <dbReference type="NCBI Taxonomy" id="29159"/>
    <lineage>
        <taxon>Eukaryota</taxon>
        <taxon>Metazoa</taxon>
        <taxon>Spiralia</taxon>
        <taxon>Lophotrochozoa</taxon>
        <taxon>Mollusca</taxon>
        <taxon>Bivalvia</taxon>
        <taxon>Autobranchia</taxon>
        <taxon>Pteriomorphia</taxon>
        <taxon>Ostreida</taxon>
        <taxon>Ostreoidea</taxon>
        <taxon>Ostreidae</taxon>
        <taxon>Magallana</taxon>
    </lineage>
</organism>
<dbReference type="InterPro" id="IPR008983">
    <property type="entry name" value="Tumour_necrosis_fac-like_dom"/>
</dbReference>
<dbReference type="Pfam" id="PF00386">
    <property type="entry name" value="C1q"/>
    <property type="match status" value="2"/>
</dbReference>
<keyword evidence="2" id="KW-0964">Secreted</keyword>
<evidence type="ECO:0000256" key="1">
    <source>
        <dbReference type="ARBA" id="ARBA00004613"/>
    </source>
</evidence>
<reference evidence="4" key="1">
    <citation type="journal article" date="2012" name="Nature">
        <title>The oyster genome reveals stress adaptation and complexity of shell formation.</title>
        <authorList>
            <person name="Zhang G."/>
            <person name="Fang X."/>
            <person name="Guo X."/>
            <person name="Li L."/>
            <person name="Luo R."/>
            <person name="Xu F."/>
            <person name="Yang P."/>
            <person name="Zhang L."/>
            <person name="Wang X."/>
            <person name="Qi H."/>
            <person name="Xiong Z."/>
            <person name="Que H."/>
            <person name="Xie Y."/>
            <person name="Holland P.W."/>
            <person name="Paps J."/>
            <person name="Zhu Y."/>
            <person name="Wu F."/>
            <person name="Chen Y."/>
            <person name="Wang J."/>
            <person name="Peng C."/>
            <person name="Meng J."/>
            <person name="Yang L."/>
            <person name="Liu J."/>
            <person name="Wen B."/>
            <person name="Zhang N."/>
            <person name="Huang Z."/>
            <person name="Zhu Q."/>
            <person name="Feng Y."/>
            <person name="Mount A."/>
            <person name="Hedgecock D."/>
            <person name="Xu Z."/>
            <person name="Liu Y."/>
            <person name="Domazet-Loso T."/>
            <person name="Du Y."/>
            <person name="Sun X."/>
            <person name="Zhang S."/>
            <person name="Liu B."/>
            <person name="Cheng P."/>
            <person name="Jiang X."/>
            <person name="Li J."/>
            <person name="Fan D."/>
            <person name="Wang W."/>
            <person name="Fu W."/>
            <person name="Wang T."/>
            <person name="Wang B."/>
            <person name="Zhang J."/>
            <person name="Peng Z."/>
            <person name="Li Y."/>
            <person name="Li N."/>
            <person name="Wang J."/>
            <person name="Chen M."/>
            <person name="He Y."/>
            <person name="Tan F."/>
            <person name="Song X."/>
            <person name="Zheng Q."/>
            <person name="Huang R."/>
            <person name="Yang H."/>
            <person name="Du X."/>
            <person name="Chen L."/>
            <person name="Yang M."/>
            <person name="Gaffney P.M."/>
            <person name="Wang S."/>
            <person name="Luo L."/>
            <person name="She Z."/>
            <person name="Ming Y."/>
            <person name="Huang W."/>
            <person name="Zhang S."/>
            <person name="Huang B."/>
            <person name="Zhang Y."/>
            <person name="Qu T."/>
            <person name="Ni P."/>
            <person name="Miao G."/>
            <person name="Wang J."/>
            <person name="Wang Q."/>
            <person name="Steinberg C.E."/>
            <person name="Wang H."/>
            <person name="Li N."/>
            <person name="Qian L."/>
            <person name="Zhang G."/>
            <person name="Li Y."/>
            <person name="Yang H."/>
            <person name="Liu X."/>
            <person name="Wang J."/>
            <person name="Yin Y."/>
            <person name="Wang J."/>
        </authorList>
    </citation>
    <scope>NUCLEOTIDE SEQUENCE [LARGE SCALE GENOMIC DNA]</scope>
    <source>
        <strain evidence="4">05x7-T-G4-1.051#20</strain>
    </source>
</reference>
<dbReference type="PANTHER" id="PTHR15427:SF2">
    <property type="entry name" value="EMILIN-3"/>
    <property type="match status" value="1"/>
</dbReference>
<dbReference type="Gene3D" id="2.60.120.40">
    <property type="match status" value="2"/>
</dbReference>
<dbReference type="InterPro" id="IPR050392">
    <property type="entry name" value="Collagen/C1q_domain"/>
</dbReference>
<dbReference type="AlphaFoldDB" id="K1QAV6"/>
<gene>
    <name evidence="4" type="ORF">CGI_10026375</name>
</gene>
<comment type="subcellular location">
    <subcellularLocation>
        <location evidence="1">Secreted</location>
    </subcellularLocation>
</comment>
<feature type="domain" description="C1q" evidence="3">
    <location>
        <begin position="214"/>
        <end position="345"/>
    </location>
</feature>
<evidence type="ECO:0000313" key="4">
    <source>
        <dbReference type="EMBL" id="EKC33882.1"/>
    </source>
</evidence>
<dbReference type="PRINTS" id="PR00007">
    <property type="entry name" value="COMPLEMNTC1Q"/>
</dbReference>
<feature type="domain" description="C1q" evidence="3">
    <location>
        <begin position="53"/>
        <end position="192"/>
    </location>
</feature>
<dbReference type="SUPFAM" id="SSF49842">
    <property type="entry name" value="TNF-like"/>
    <property type="match status" value="2"/>
</dbReference>
<name>K1QAV6_MAGGI</name>
<dbReference type="SMART" id="SM00110">
    <property type="entry name" value="C1Q"/>
    <property type="match status" value="2"/>
</dbReference>
<dbReference type="GO" id="GO:0031012">
    <property type="term" value="C:extracellular matrix"/>
    <property type="evidence" value="ECO:0007669"/>
    <property type="project" value="TreeGrafter"/>
</dbReference>
<dbReference type="HOGENOM" id="CLU_726171_0_0_1"/>
<dbReference type="GO" id="GO:0005576">
    <property type="term" value="C:extracellular region"/>
    <property type="evidence" value="ECO:0007669"/>
    <property type="project" value="UniProtKB-SubCell"/>
</dbReference>
<dbReference type="PROSITE" id="PS50871">
    <property type="entry name" value="C1Q"/>
    <property type="match status" value="2"/>
</dbReference>
<proteinExistence type="predicted"/>
<dbReference type="EMBL" id="JH819021">
    <property type="protein sequence ID" value="EKC33882.1"/>
    <property type="molecule type" value="Genomic_DNA"/>
</dbReference>
<dbReference type="InterPro" id="IPR001073">
    <property type="entry name" value="C1q_dom"/>
</dbReference>
<evidence type="ECO:0000259" key="3">
    <source>
        <dbReference type="PROSITE" id="PS50871"/>
    </source>
</evidence>
<sequence>MSFLFVSTFEKLYGAGLFFLLLLGVSGNDDFIAKYDKYQNVCKKMGYQDKRCEEKEVIAFHARPSTDLRNLKDKDVVVFGTVTLNTGKGYNPTTGKFTAPSRGHYSFTWTIATRPGYMFSTQLVINGNPVSYTHVNGKTGGNNYETGSSTVILKMEKNDVIVFEVDTQDFCVKYSAILFILILWEVRGSDDFITKYDKYNSVCKRMGYQDKRCEEREIIAFHARLSTHQKDLKDKEVVVFADVTLNTGNAYNATTGKFTASVRGHYSFTWTIATQSGAWFSTQLVINGKPISYNHVNGKAHGANHETGSSFAILKMEKNDVVSIIMYQTGEIAYGLWSSFSGFKL</sequence>
<dbReference type="InParanoid" id="K1QAV6"/>
<dbReference type="PANTHER" id="PTHR15427">
    <property type="entry name" value="EMILIN ELASTIN MICROFIBRIL INTERFACE-LOCATED PROTEIN ELASTIN MICROFIBRIL INTERFACER"/>
    <property type="match status" value="1"/>
</dbReference>
<evidence type="ECO:0000256" key="2">
    <source>
        <dbReference type="ARBA" id="ARBA00022525"/>
    </source>
</evidence>